<reference evidence="1 2" key="1">
    <citation type="submission" date="2013-11" db="EMBL/GenBank/DDBJ databases">
        <title>Estimation of Helicobacter pylori bacteriophage ecology using H. pylori isolates.</title>
        <authorList>
            <person name="Uchiyama J."/>
            <person name="Takemura-Uchiyama I."/>
            <person name="Ujihara T."/>
            <person name="Matsuzaki S."/>
        </authorList>
    </citation>
    <scope>NUCLEOTIDE SEQUENCE [LARGE SCALE GENOMIC DNA]</scope>
    <source>
        <strain evidence="1 2">NY40</strain>
    </source>
</reference>
<evidence type="ECO:0000313" key="1">
    <source>
        <dbReference type="EMBL" id="BAO97354.1"/>
    </source>
</evidence>
<name>A0A060PPB3_HELPX</name>
<gene>
    <name evidence="1" type="ORF">NY40_0331</name>
</gene>
<organism evidence="1 2">
    <name type="scientific">Helicobacter pylori NY40</name>
    <dbReference type="NCBI Taxonomy" id="1426844"/>
    <lineage>
        <taxon>Bacteria</taxon>
        <taxon>Pseudomonadati</taxon>
        <taxon>Campylobacterota</taxon>
        <taxon>Epsilonproteobacteria</taxon>
        <taxon>Campylobacterales</taxon>
        <taxon>Helicobacteraceae</taxon>
        <taxon>Helicobacter</taxon>
    </lineage>
</organism>
<evidence type="ECO:0000313" key="2">
    <source>
        <dbReference type="Proteomes" id="UP000031662"/>
    </source>
</evidence>
<protein>
    <submittedName>
        <fullName evidence="1">Periplasmic protein TonB</fullName>
    </submittedName>
</protein>
<dbReference type="Proteomes" id="UP000031662">
    <property type="component" value="Chromosome"/>
</dbReference>
<sequence length="41" mass="4573">MKKKVKTLLTLSLALTAPLLNPKPDETVHLKIPIAYSLKED</sequence>
<accession>A0A060PPB3</accession>
<dbReference type="HOGENOM" id="CLU_3271159_0_0_7"/>
<dbReference type="AlphaFoldDB" id="A0A060PPB3"/>
<dbReference type="RefSeq" id="WP_414842395.1">
    <property type="nucleotide sequence ID" value="NZ_AP014523.1"/>
</dbReference>
<proteinExistence type="predicted"/>
<dbReference type="EMBL" id="AP014523">
    <property type="protein sequence ID" value="BAO97354.1"/>
    <property type="molecule type" value="Genomic_DNA"/>
</dbReference>